<name>A0A256FH44_9HYPH</name>
<dbReference type="AlphaFoldDB" id="A0A256FH44"/>
<keyword evidence="2" id="KW-1185">Reference proteome</keyword>
<dbReference type="Proteomes" id="UP000216478">
    <property type="component" value="Unassembled WGS sequence"/>
</dbReference>
<gene>
    <name evidence="1" type="ORF">CEV33_0775</name>
</gene>
<evidence type="ECO:0000313" key="2">
    <source>
        <dbReference type="Proteomes" id="UP000216478"/>
    </source>
</evidence>
<sequence>MYNLESLRPYLKEEPIVILDRFARAFRKVDENRLAGELKKREQKRGDFDDGQIVMDI</sequence>
<proteinExistence type="predicted"/>
<comment type="caution">
    <text evidence="1">The sequence shown here is derived from an EMBL/GenBank/DDBJ whole genome shotgun (WGS) entry which is preliminary data.</text>
</comment>
<organism evidence="1 2">
    <name type="scientific">Brucella grignonensis</name>
    <dbReference type="NCBI Taxonomy" id="94627"/>
    <lineage>
        <taxon>Bacteria</taxon>
        <taxon>Pseudomonadati</taxon>
        <taxon>Pseudomonadota</taxon>
        <taxon>Alphaproteobacteria</taxon>
        <taxon>Hyphomicrobiales</taxon>
        <taxon>Brucellaceae</taxon>
        <taxon>Brucella/Ochrobactrum group</taxon>
        <taxon>Brucella</taxon>
    </lineage>
</organism>
<evidence type="ECO:0000313" key="1">
    <source>
        <dbReference type="EMBL" id="OYR13976.1"/>
    </source>
</evidence>
<accession>A0A256FH44</accession>
<dbReference type="EMBL" id="NNRL01000157">
    <property type="protein sequence ID" value="OYR13976.1"/>
    <property type="molecule type" value="Genomic_DNA"/>
</dbReference>
<protein>
    <submittedName>
        <fullName evidence="1">Uncharacterized protein</fullName>
    </submittedName>
</protein>
<reference evidence="1 2" key="1">
    <citation type="submission" date="2017-07" db="EMBL/GenBank/DDBJ databases">
        <title>Phylogenetic study on the rhizospheric bacterium Ochrobactrum sp. A44.</title>
        <authorList>
            <person name="Krzyzanowska D.M."/>
            <person name="Ossowicki A."/>
            <person name="Rajewska M."/>
            <person name="Maciag T."/>
            <person name="Kaczynski Z."/>
            <person name="Czerwicka M."/>
            <person name="Jafra S."/>
        </authorList>
    </citation>
    <scope>NUCLEOTIDE SEQUENCE [LARGE SCALE GENOMIC DNA]</scope>
    <source>
        <strain evidence="1 2">OgA9a</strain>
    </source>
</reference>